<dbReference type="Proteomes" id="UP001433508">
    <property type="component" value="Unassembled WGS sequence"/>
</dbReference>
<organism evidence="1 2">
    <name type="scientific">Lipomyces kononenkoae</name>
    <name type="common">Yeast</name>
    <dbReference type="NCBI Taxonomy" id="34357"/>
    <lineage>
        <taxon>Eukaryota</taxon>
        <taxon>Fungi</taxon>
        <taxon>Dikarya</taxon>
        <taxon>Ascomycota</taxon>
        <taxon>Saccharomycotina</taxon>
        <taxon>Lipomycetes</taxon>
        <taxon>Lipomycetales</taxon>
        <taxon>Lipomycetaceae</taxon>
        <taxon>Lipomyces</taxon>
    </lineage>
</organism>
<gene>
    <name evidence="1" type="ORF">V1525DRAFT_150233</name>
</gene>
<evidence type="ECO:0000313" key="2">
    <source>
        <dbReference type="Proteomes" id="UP001433508"/>
    </source>
</evidence>
<protein>
    <submittedName>
        <fullName evidence="1">Uncharacterized protein</fullName>
    </submittedName>
</protein>
<evidence type="ECO:0000313" key="1">
    <source>
        <dbReference type="EMBL" id="KAK9233724.1"/>
    </source>
</evidence>
<comment type="caution">
    <text evidence="1">The sequence shown here is derived from an EMBL/GenBank/DDBJ whole genome shotgun (WGS) entry which is preliminary data.</text>
</comment>
<dbReference type="EMBL" id="MU971647">
    <property type="protein sequence ID" value="KAK9233724.1"/>
    <property type="molecule type" value="Genomic_DNA"/>
</dbReference>
<reference evidence="2" key="1">
    <citation type="journal article" date="2024" name="Front. Bioeng. Biotechnol.">
        <title>Genome-scale model development and genomic sequencing of the oleaginous clade Lipomyces.</title>
        <authorList>
            <person name="Czajka J.J."/>
            <person name="Han Y."/>
            <person name="Kim J."/>
            <person name="Mondo S.J."/>
            <person name="Hofstad B.A."/>
            <person name="Robles A."/>
            <person name="Haridas S."/>
            <person name="Riley R."/>
            <person name="LaButti K."/>
            <person name="Pangilinan J."/>
            <person name="Andreopoulos W."/>
            <person name="Lipzen A."/>
            <person name="Yan J."/>
            <person name="Wang M."/>
            <person name="Ng V."/>
            <person name="Grigoriev I.V."/>
            <person name="Spatafora J.W."/>
            <person name="Magnuson J.K."/>
            <person name="Baker S.E."/>
            <person name="Pomraning K.R."/>
        </authorList>
    </citation>
    <scope>NUCLEOTIDE SEQUENCE [LARGE SCALE GENOMIC DNA]</scope>
    <source>
        <strain evidence="2">CBS 7786</strain>
    </source>
</reference>
<sequence>MFLFFFFFFFFLPPLGFLSYFGFLDCLMKFILAWTLALGSYYIIFTYSQVCP</sequence>
<name>A0ACC3SQR5_LIPKO</name>
<accession>A0ACC3SQR5</accession>
<proteinExistence type="predicted"/>
<keyword evidence="2" id="KW-1185">Reference proteome</keyword>